<sequence length="289" mass="31542">MSSNKADERNQEATIYVGNLDERTTDAILWELFLQCGPVVNVHLPKYLYEIDRVSQTHQGFGFCEFLTVEDADYACRIMNQIKLYGKPIRASADKKNTIEIGAELFVGNLDPLVNEKVLYDTFSVFGMLVAPPKIARDDNGQSKCFGFISFDSFEAADAAIEGMNNQFLMNKSISVSYAFKKDGKGERHGDQAERLLASQARKNNVSLQPAGAPALPPGFTGQAPIGYPGQMPPNSSGFTQPSMGYVYQGYPGTVSQGFVPPLSTTGAPSMMNSYPVIPPPPPVTNFGR</sequence>
<keyword evidence="2" id="KW-1185">Reference proteome</keyword>
<accession>A0ACB7CAM3</accession>
<dbReference type="Proteomes" id="UP000768646">
    <property type="component" value="Unassembled WGS sequence"/>
</dbReference>
<organism evidence="1 2">
    <name type="scientific">Pneumocystis oryctolagi</name>
    <dbReference type="NCBI Taxonomy" id="42067"/>
    <lineage>
        <taxon>Eukaryota</taxon>
        <taxon>Fungi</taxon>
        <taxon>Dikarya</taxon>
        <taxon>Ascomycota</taxon>
        <taxon>Taphrinomycotina</taxon>
        <taxon>Pneumocystomycetes</taxon>
        <taxon>Pneumocystaceae</taxon>
        <taxon>Pneumocystis</taxon>
    </lineage>
</organism>
<reference evidence="1 2" key="1">
    <citation type="journal article" date="2021" name="Commun. Biol.">
        <title>Genomic insights into the host specific adaptation of the Pneumocystis genus.</title>
        <authorList>
            <person name="Cisse O.H."/>
            <person name="Ma L."/>
            <person name="Dekker J.P."/>
            <person name="Khil P.P."/>
            <person name="Youn J.-H."/>
            <person name="Brenchley J.M."/>
            <person name="Blair R."/>
            <person name="Pahar B."/>
            <person name="Chabe M."/>
            <person name="Van Rompay K.K.A."/>
            <person name="Keesler R."/>
            <person name="Sukura A."/>
            <person name="Hirsch V."/>
            <person name="Kutty G."/>
            <person name="Liu Y."/>
            <person name="Peng L."/>
            <person name="Chen J."/>
            <person name="Song J."/>
            <person name="Weissenbacher-Lang C."/>
            <person name="Xu J."/>
            <person name="Upham N.S."/>
            <person name="Stajich J.E."/>
            <person name="Cuomo C.A."/>
            <person name="Cushion M.T."/>
            <person name="Kovacs J.A."/>
        </authorList>
    </citation>
    <scope>NUCLEOTIDE SEQUENCE [LARGE SCALE GENOMIC DNA]</scope>
    <source>
        <strain evidence="1 2">RABM</strain>
    </source>
</reference>
<evidence type="ECO:0000313" key="2">
    <source>
        <dbReference type="Proteomes" id="UP000768646"/>
    </source>
</evidence>
<comment type="caution">
    <text evidence="1">The sequence shown here is derived from an EMBL/GenBank/DDBJ whole genome shotgun (WGS) entry which is preliminary data.</text>
</comment>
<evidence type="ECO:0000313" key="1">
    <source>
        <dbReference type="EMBL" id="KAG4304102.1"/>
    </source>
</evidence>
<gene>
    <name evidence="1" type="ORF">PORY_002466</name>
</gene>
<proteinExistence type="predicted"/>
<name>A0ACB7CAM3_9ASCO</name>
<protein>
    <submittedName>
        <fullName evidence="1">Uncharacterized protein</fullName>
    </submittedName>
</protein>
<dbReference type="EMBL" id="JABTEG010000011">
    <property type="protein sequence ID" value="KAG4304102.1"/>
    <property type="molecule type" value="Genomic_DNA"/>
</dbReference>